<comment type="caution">
    <text evidence="5">The sequence shown here is derived from an EMBL/GenBank/DDBJ whole genome shotgun (WGS) entry which is preliminary data.</text>
</comment>
<proteinExistence type="inferred from homology"/>
<name>A0ABQ4EUY4_9ACTN</name>
<feature type="domain" description="Thioesterase" evidence="4">
    <location>
        <begin position="78"/>
        <end position="156"/>
    </location>
</feature>
<reference evidence="5 6" key="1">
    <citation type="submission" date="2021-01" db="EMBL/GenBank/DDBJ databases">
        <title>Whole genome shotgun sequence of Plantactinospora mayteni NBRC 109088.</title>
        <authorList>
            <person name="Komaki H."/>
            <person name="Tamura T."/>
        </authorList>
    </citation>
    <scope>NUCLEOTIDE SEQUENCE [LARGE SCALE GENOMIC DNA]</scope>
    <source>
        <strain evidence="5 6">NBRC 109088</strain>
    </source>
</reference>
<dbReference type="InterPro" id="IPR006683">
    <property type="entry name" value="Thioestr_dom"/>
</dbReference>
<sequence length="189" mass="19814">MTKTGAGERNRTFSWADPTDNAAQLGQRAGLDLLRAMIAGELAAPPVTELVGMGRMTADEGRVSVEMTAREFHYNPLGTVHGGVLSILLDTAAGCAVHTTLPAGMGYTTLDLNVKFLRPVTVQSGMLRCEGTVIQRGRRTALAEARLTDGSGRLVAHATSSCLLFDTTEQHAGPVAGPSGGQPDTTPVR</sequence>
<gene>
    <name evidence="5" type="ORF">Pma05_50390</name>
</gene>
<dbReference type="CDD" id="cd03443">
    <property type="entry name" value="PaaI_thioesterase"/>
    <property type="match status" value="1"/>
</dbReference>
<keyword evidence="2" id="KW-0378">Hydrolase</keyword>
<dbReference type="PANTHER" id="PTHR21660">
    <property type="entry name" value="THIOESTERASE SUPERFAMILY MEMBER-RELATED"/>
    <property type="match status" value="1"/>
</dbReference>
<comment type="similarity">
    <text evidence="1">Belongs to the thioesterase PaaI family.</text>
</comment>
<keyword evidence="6" id="KW-1185">Reference proteome</keyword>
<dbReference type="SUPFAM" id="SSF54637">
    <property type="entry name" value="Thioesterase/thiol ester dehydrase-isomerase"/>
    <property type="match status" value="1"/>
</dbReference>
<accession>A0ABQ4EUY4</accession>
<evidence type="ECO:0000256" key="2">
    <source>
        <dbReference type="ARBA" id="ARBA00022801"/>
    </source>
</evidence>
<feature type="region of interest" description="Disordered" evidence="3">
    <location>
        <begin position="170"/>
        <end position="189"/>
    </location>
</feature>
<dbReference type="InterPro" id="IPR039298">
    <property type="entry name" value="ACOT13"/>
</dbReference>
<evidence type="ECO:0000313" key="5">
    <source>
        <dbReference type="EMBL" id="GIG98466.1"/>
    </source>
</evidence>
<dbReference type="RefSeq" id="WP_203859908.1">
    <property type="nucleotide sequence ID" value="NZ_BAAAZQ010000041.1"/>
</dbReference>
<dbReference type="Pfam" id="PF03061">
    <property type="entry name" value="4HBT"/>
    <property type="match status" value="1"/>
</dbReference>
<dbReference type="PANTHER" id="PTHR21660:SF1">
    <property type="entry name" value="ACYL-COENZYME A THIOESTERASE 13"/>
    <property type="match status" value="1"/>
</dbReference>
<dbReference type="InterPro" id="IPR029069">
    <property type="entry name" value="HotDog_dom_sf"/>
</dbReference>
<dbReference type="EMBL" id="BONX01000035">
    <property type="protein sequence ID" value="GIG98466.1"/>
    <property type="molecule type" value="Genomic_DNA"/>
</dbReference>
<evidence type="ECO:0000259" key="4">
    <source>
        <dbReference type="Pfam" id="PF03061"/>
    </source>
</evidence>
<dbReference type="NCBIfam" id="TIGR00369">
    <property type="entry name" value="unchar_dom_1"/>
    <property type="match status" value="1"/>
</dbReference>
<evidence type="ECO:0000256" key="1">
    <source>
        <dbReference type="ARBA" id="ARBA00008324"/>
    </source>
</evidence>
<dbReference type="Gene3D" id="3.10.129.10">
    <property type="entry name" value="Hotdog Thioesterase"/>
    <property type="match status" value="1"/>
</dbReference>
<evidence type="ECO:0000256" key="3">
    <source>
        <dbReference type="SAM" id="MobiDB-lite"/>
    </source>
</evidence>
<evidence type="ECO:0000313" key="6">
    <source>
        <dbReference type="Proteomes" id="UP000621500"/>
    </source>
</evidence>
<organism evidence="5 6">
    <name type="scientific">Plantactinospora mayteni</name>
    <dbReference type="NCBI Taxonomy" id="566021"/>
    <lineage>
        <taxon>Bacteria</taxon>
        <taxon>Bacillati</taxon>
        <taxon>Actinomycetota</taxon>
        <taxon>Actinomycetes</taxon>
        <taxon>Micromonosporales</taxon>
        <taxon>Micromonosporaceae</taxon>
        <taxon>Plantactinospora</taxon>
    </lineage>
</organism>
<dbReference type="InterPro" id="IPR003736">
    <property type="entry name" value="PAAI_dom"/>
</dbReference>
<dbReference type="Proteomes" id="UP000621500">
    <property type="component" value="Unassembled WGS sequence"/>
</dbReference>
<protein>
    <recommendedName>
        <fullName evidence="4">Thioesterase domain-containing protein</fullName>
    </recommendedName>
</protein>